<sequence length="471" mass="52930">MGPSAARVQGWTPQNSTSQLLPLERRIGAYRLPWGWEDIPVRTPPESEADPDTLTRGASSTRIPVQCIDPPGSKQEFYKLEDLRGGNILESTIVKKPDCAVLLGSKHGKWKHRYLVSRDVLCASSSVFSNVEGTSVLNRTSPSSSTGGVKTQMRYWISLAIDCRSEDLKLIFRIIHFTTNEQDMDIKFDTLRKVARICKAFSWGRALQSWNHVWLQKYESKALFPGYEGWMEIADIIGTKKHVEKLVELLANECSEVSEEMVTRYTPDRRDRVSTQYWPDNQRARVFERRKRKIRHLYASLNFLDRTFRHGRTDGKACPSKTCLDLAYGSFLRSVEANGLRNFLDAGGSWGSSAGELETQMLKITFQTLGSVYITHSCAMGGFRDGFAACIRSQNLLNDNGRFCQVGSTSNGGFEFSAEAQILQAQGVRVSCGFIPISSEEERTVEICYYIIIFCTMGCLIAMAVAVGRGR</sequence>
<evidence type="ECO:0000256" key="1">
    <source>
        <dbReference type="SAM" id="Phobius"/>
    </source>
</evidence>
<dbReference type="OrthoDB" id="5326346at2759"/>
<keyword evidence="1" id="KW-0472">Membrane</keyword>
<proteinExistence type="predicted"/>
<dbReference type="GeneID" id="22889522"/>
<dbReference type="HOGENOM" id="CLU_579959_0_0_1"/>
<evidence type="ECO:0000313" key="2">
    <source>
        <dbReference type="EMBL" id="EGX53055.1"/>
    </source>
</evidence>
<dbReference type="Proteomes" id="UP000008784">
    <property type="component" value="Unassembled WGS sequence"/>
</dbReference>
<dbReference type="InParanoid" id="G1X145"/>
<dbReference type="RefSeq" id="XP_011118207.1">
    <property type="nucleotide sequence ID" value="XM_011119905.1"/>
</dbReference>
<organism evidence="2 3">
    <name type="scientific">Arthrobotrys oligospora (strain ATCC 24927 / CBS 115.81 / DSM 1491)</name>
    <name type="common">Nematode-trapping fungus</name>
    <name type="synonym">Didymozoophaga oligospora</name>
    <dbReference type="NCBI Taxonomy" id="756982"/>
    <lineage>
        <taxon>Eukaryota</taxon>
        <taxon>Fungi</taxon>
        <taxon>Dikarya</taxon>
        <taxon>Ascomycota</taxon>
        <taxon>Pezizomycotina</taxon>
        <taxon>Orbiliomycetes</taxon>
        <taxon>Orbiliales</taxon>
        <taxon>Orbiliaceae</taxon>
        <taxon>Orbilia</taxon>
        <taxon>Orbilia oligospora</taxon>
    </lineage>
</organism>
<comment type="caution">
    <text evidence="2">The sequence shown here is derived from an EMBL/GenBank/DDBJ whole genome shotgun (WGS) entry which is preliminary data.</text>
</comment>
<reference evidence="2 3" key="1">
    <citation type="journal article" date="2011" name="PLoS Pathog.">
        <title>Genomic and proteomic analyses of the fungus Arthrobotrys oligospora provide insights into nematode-trap formation.</title>
        <authorList>
            <person name="Yang J."/>
            <person name="Wang L."/>
            <person name="Ji X."/>
            <person name="Feng Y."/>
            <person name="Li X."/>
            <person name="Zou C."/>
            <person name="Xu J."/>
            <person name="Ren Y."/>
            <person name="Mi Q."/>
            <person name="Wu J."/>
            <person name="Liu S."/>
            <person name="Liu Y."/>
            <person name="Huang X."/>
            <person name="Wang H."/>
            <person name="Niu X."/>
            <person name="Li J."/>
            <person name="Liang L."/>
            <person name="Luo Y."/>
            <person name="Ji K."/>
            <person name="Zhou W."/>
            <person name="Yu Z."/>
            <person name="Li G."/>
            <person name="Liu Y."/>
            <person name="Li L."/>
            <person name="Qiao M."/>
            <person name="Feng L."/>
            <person name="Zhang K.-Q."/>
        </authorList>
    </citation>
    <scope>NUCLEOTIDE SEQUENCE [LARGE SCALE GENOMIC DNA]</scope>
    <source>
        <strain evidence="3">ATCC 24927 / CBS 115.81 / DSM 1491</strain>
    </source>
</reference>
<dbReference type="EMBL" id="ADOT01000015">
    <property type="protein sequence ID" value="EGX53055.1"/>
    <property type="molecule type" value="Genomic_DNA"/>
</dbReference>
<keyword evidence="3" id="KW-1185">Reference proteome</keyword>
<accession>G1X145</accession>
<keyword evidence="1" id="KW-1133">Transmembrane helix</keyword>
<feature type="transmembrane region" description="Helical" evidence="1">
    <location>
        <begin position="449"/>
        <end position="468"/>
    </location>
</feature>
<name>G1X145_ARTOA</name>
<evidence type="ECO:0000313" key="3">
    <source>
        <dbReference type="Proteomes" id="UP000008784"/>
    </source>
</evidence>
<dbReference type="AlphaFoldDB" id="G1X145"/>
<gene>
    <name evidence="2" type="ORF">AOL_s00007g4</name>
</gene>
<keyword evidence="1" id="KW-0812">Transmembrane</keyword>
<protein>
    <submittedName>
        <fullName evidence="2">Uncharacterized protein</fullName>
    </submittedName>
</protein>